<proteinExistence type="predicted"/>
<dbReference type="PANTHER" id="PTHR33495">
    <property type="entry name" value="ANTI-SIGMA FACTOR ANTAGONIST TM_1081-RELATED-RELATED"/>
    <property type="match status" value="1"/>
</dbReference>
<dbReference type="CDD" id="cd07043">
    <property type="entry name" value="STAS_anti-anti-sigma_factors"/>
    <property type="match status" value="1"/>
</dbReference>
<dbReference type="STRING" id="1841610.A6X21_02740"/>
<gene>
    <name evidence="3" type="ORF">A6X21_02740</name>
</gene>
<dbReference type="GO" id="GO:0043856">
    <property type="term" value="F:anti-sigma factor antagonist activity"/>
    <property type="evidence" value="ECO:0007669"/>
    <property type="project" value="TreeGrafter"/>
</dbReference>
<name>A0A1C3EMZ8_9PLAN</name>
<dbReference type="InterPro" id="IPR036513">
    <property type="entry name" value="STAS_dom_sf"/>
</dbReference>
<evidence type="ECO:0000259" key="2">
    <source>
        <dbReference type="PROSITE" id="PS50801"/>
    </source>
</evidence>
<dbReference type="Gene3D" id="3.30.750.24">
    <property type="entry name" value="STAS domain"/>
    <property type="match status" value="1"/>
</dbReference>
<feature type="domain" description="STAS" evidence="2">
    <location>
        <begin position="1"/>
        <end position="124"/>
    </location>
</feature>
<keyword evidence="4" id="KW-1185">Reference proteome</keyword>
<organism evidence="3 4">
    <name type="scientific">Planctopirus hydrillae</name>
    <dbReference type="NCBI Taxonomy" id="1841610"/>
    <lineage>
        <taxon>Bacteria</taxon>
        <taxon>Pseudomonadati</taxon>
        <taxon>Planctomycetota</taxon>
        <taxon>Planctomycetia</taxon>
        <taxon>Planctomycetales</taxon>
        <taxon>Planctomycetaceae</taxon>
        <taxon>Planctopirus</taxon>
    </lineage>
</organism>
<dbReference type="OrthoDB" id="283723at2"/>
<protein>
    <recommendedName>
        <fullName evidence="2">STAS domain-containing protein</fullName>
    </recommendedName>
</protein>
<dbReference type="PROSITE" id="PS50801">
    <property type="entry name" value="STAS"/>
    <property type="match status" value="1"/>
</dbReference>
<dbReference type="AlphaFoldDB" id="A0A1C3EMZ8"/>
<evidence type="ECO:0000313" key="3">
    <source>
        <dbReference type="EMBL" id="ODA34617.1"/>
    </source>
</evidence>
<dbReference type="EMBL" id="LYDR01000039">
    <property type="protein sequence ID" value="ODA34617.1"/>
    <property type="molecule type" value="Genomic_DNA"/>
</dbReference>
<dbReference type="InterPro" id="IPR002645">
    <property type="entry name" value="STAS_dom"/>
</dbReference>
<feature type="region of interest" description="Disordered" evidence="1">
    <location>
        <begin position="263"/>
        <end position="285"/>
    </location>
</feature>
<dbReference type="RefSeq" id="WP_068846087.1">
    <property type="nucleotide sequence ID" value="NZ_LYDR01000039.1"/>
</dbReference>
<comment type="caution">
    <text evidence="3">The sequence shown here is derived from an EMBL/GenBank/DDBJ whole genome shotgun (WGS) entry which is preliminary data.</text>
</comment>
<dbReference type="SUPFAM" id="SSF52091">
    <property type="entry name" value="SpoIIaa-like"/>
    <property type="match status" value="1"/>
</dbReference>
<evidence type="ECO:0000313" key="4">
    <source>
        <dbReference type="Proteomes" id="UP000094828"/>
    </source>
</evidence>
<sequence length="285" mass="32734">MSRSDRTHLHQIFPLEEFGDTLVVTPAGDAAGFHLPHVHAEMSAAIDFFDKAQLKHLVFDLSRARYFGSQVLGQLIVFSQKVKAKGGRVALANPSTEMLDVLRIMKVDTVWEVFPSRSKALTAIARRPLSTHLVQFGRRSFPVVLLGCLGAAWWYWPRRNLDHHYHDQLLGIYRESRQLLDTNPRDQDWDQHLTKSRQQLEKITAELETIASSQREALRRMIYCSRDYLFPALQDKLKLDSYPHFMFFQEMKAGEHEMGEPVKTLSETLRPEGLTNPRALPANPS</sequence>
<dbReference type="Proteomes" id="UP000094828">
    <property type="component" value="Unassembled WGS sequence"/>
</dbReference>
<dbReference type="Pfam" id="PF01740">
    <property type="entry name" value="STAS"/>
    <property type="match status" value="1"/>
</dbReference>
<reference evidence="3 4" key="1">
    <citation type="submission" date="2016-05" db="EMBL/GenBank/DDBJ databases">
        <title>Genomic and physiological characterization of Planctopirus sp. isolated from fresh water lake.</title>
        <authorList>
            <person name="Subhash Y."/>
            <person name="Ramana C."/>
        </authorList>
    </citation>
    <scope>NUCLEOTIDE SEQUENCE [LARGE SCALE GENOMIC DNA]</scope>
    <source>
        <strain evidence="3 4">JC280</strain>
    </source>
</reference>
<evidence type="ECO:0000256" key="1">
    <source>
        <dbReference type="SAM" id="MobiDB-lite"/>
    </source>
</evidence>
<accession>A0A1C3EMZ8</accession>